<dbReference type="Gene3D" id="3.40.1620.10">
    <property type="entry name" value="YefM-like domain"/>
    <property type="match status" value="1"/>
</dbReference>
<dbReference type="PANTHER" id="PTHR33713">
    <property type="entry name" value="ANTITOXIN YAFN-RELATED"/>
    <property type="match status" value="1"/>
</dbReference>
<dbReference type="EMBL" id="MXAP01000142">
    <property type="protein sequence ID" value="OPH34291.1"/>
    <property type="molecule type" value="Genomic_DNA"/>
</dbReference>
<sequence>MQVMNYSEFRQNLASALDYVQDSHAPVIVKRGKNSAVMISLDEYNAFKETDYLLSNPANAEHLMRGVQAVKNHQLTQRDLIDD</sequence>
<dbReference type="Pfam" id="PF02604">
    <property type="entry name" value="PhdYeFM_antitox"/>
    <property type="match status" value="1"/>
</dbReference>
<dbReference type="SUPFAM" id="SSF143120">
    <property type="entry name" value="YefM-like"/>
    <property type="match status" value="1"/>
</dbReference>
<reference evidence="3 5" key="1">
    <citation type="submission" date="2017-03" db="EMBL/GenBank/DDBJ databases">
        <title>Draft genome sequence of Moraxella equi CCUG 4950T type strain.</title>
        <authorList>
            <person name="Salva-Serra F."/>
            <person name="Engstrom-Jakobsson H."/>
            <person name="Thorell K."/>
            <person name="Jaen-Luchoro D."/>
            <person name="Gonzales-Siles L."/>
            <person name="Karlsson R."/>
            <person name="Yazdan S."/>
            <person name="Boulund F."/>
            <person name="Johnning A."/>
            <person name="Engstrand L."/>
            <person name="Kristiansson E."/>
            <person name="Moore E."/>
        </authorList>
    </citation>
    <scope>NUCLEOTIDE SEQUENCE [LARGE SCALE GENOMIC DNA]</scope>
    <source>
        <strain evidence="3 5">CCUG 4950</strain>
    </source>
</reference>
<name>A0A378QPD2_9GAMM</name>
<evidence type="ECO:0000313" key="4">
    <source>
        <dbReference type="EMBL" id="STZ02320.1"/>
    </source>
</evidence>
<dbReference type="InterPro" id="IPR006442">
    <property type="entry name" value="Antitoxin_Phd/YefM"/>
</dbReference>
<evidence type="ECO:0000256" key="2">
    <source>
        <dbReference type="RuleBase" id="RU362080"/>
    </source>
</evidence>
<dbReference type="EMBL" id="UGQF01000001">
    <property type="protein sequence ID" value="STZ02320.1"/>
    <property type="molecule type" value="Genomic_DNA"/>
</dbReference>
<accession>A0A378QPD2</accession>
<dbReference type="Gene3D" id="1.10.1220.170">
    <property type="match status" value="1"/>
</dbReference>
<dbReference type="InterPro" id="IPR051405">
    <property type="entry name" value="phD/YefM_antitoxin"/>
</dbReference>
<dbReference type="Proteomes" id="UP000254618">
    <property type="component" value="Unassembled WGS sequence"/>
</dbReference>
<dbReference type="NCBIfam" id="TIGR01552">
    <property type="entry name" value="phd_fam"/>
    <property type="match status" value="1"/>
</dbReference>
<evidence type="ECO:0000313" key="3">
    <source>
        <dbReference type="EMBL" id="OPH34291.1"/>
    </source>
</evidence>
<dbReference type="Proteomes" id="UP000190777">
    <property type="component" value="Unassembled WGS sequence"/>
</dbReference>
<organism evidence="4 6">
    <name type="scientific">Moraxella equi</name>
    <dbReference type="NCBI Taxonomy" id="60442"/>
    <lineage>
        <taxon>Bacteria</taxon>
        <taxon>Pseudomonadati</taxon>
        <taxon>Pseudomonadota</taxon>
        <taxon>Gammaproteobacteria</taxon>
        <taxon>Moraxellales</taxon>
        <taxon>Moraxellaceae</taxon>
        <taxon>Moraxella</taxon>
    </lineage>
</organism>
<dbReference type="InterPro" id="IPR036165">
    <property type="entry name" value="YefM-like_sf"/>
</dbReference>
<dbReference type="RefSeq" id="WP_079326584.1">
    <property type="nucleotide sequence ID" value="NZ_MXAP01000142.1"/>
</dbReference>
<comment type="function">
    <text evidence="2">Antitoxin component of a type II toxin-antitoxin (TA) system.</text>
</comment>
<dbReference type="AlphaFoldDB" id="A0A378QPD2"/>
<comment type="similarity">
    <text evidence="1 2">Belongs to the phD/YefM antitoxin family.</text>
</comment>
<proteinExistence type="inferred from homology"/>
<protein>
    <recommendedName>
        <fullName evidence="2">Antitoxin</fullName>
    </recommendedName>
</protein>
<dbReference type="PANTHER" id="PTHR33713:SF6">
    <property type="entry name" value="ANTITOXIN YEFM"/>
    <property type="match status" value="1"/>
</dbReference>
<evidence type="ECO:0000313" key="5">
    <source>
        <dbReference type="Proteomes" id="UP000190777"/>
    </source>
</evidence>
<evidence type="ECO:0000313" key="6">
    <source>
        <dbReference type="Proteomes" id="UP000254618"/>
    </source>
</evidence>
<gene>
    <name evidence="4" type="primary">yefM</name>
    <name evidence="3" type="ORF">B5J93_11980</name>
    <name evidence="4" type="ORF">NCTC11012_00544</name>
</gene>
<evidence type="ECO:0000256" key="1">
    <source>
        <dbReference type="ARBA" id="ARBA00009981"/>
    </source>
</evidence>
<keyword evidence="5" id="KW-1185">Reference proteome</keyword>
<reference evidence="4 6" key="2">
    <citation type="submission" date="2018-06" db="EMBL/GenBank/DDBJ databases">
        <authorList>
            <consortium name="Pathogen Informatics"/>
            <person name="Doyle S."/>
        </authorList>
    </citation>
    <scope>NUCLEOTIDE SEQUENCE [LARGE SCALE GENOMIC DNA]</scope>
    <source>
        <strain evidence="4 6">NCTC11012</strain>
    </source>
</reference>